<dbReference type="EMBL" id="OIVN01003355">
    <property type="protein sequence ID" value="SPD10670.1"/>
    <property type="molecule type" value="Genomic_DNA"/>
</dbReference>
<feature type="compositionally biased region" description="Basic and acidic residues" evidence="2">
    <location>
        <begin position="236"/>
        <end position="255"/>
    </location>
</feature>
<gene>
    <name evidence="3" type="ORF">FSB_LOCUS38552</name>
</gene>
<accession>A0A2N9HG72</accession>
<evidence type="ECO:0000313" key="3">
    <source>
        <dbReference type="EMBL" id="SPD10670.1"/>
    </source>
</evidence>
<feature type="coiled-coil region" evidence="1">
    <location>
        <begin position="403"/>
        <end position="458"/>
    </location>
</feature>
<feature type="region of interest" description="Disordered" evidence="2">
    <location>
        <begin position="228"/>
        <end position="267"/>
    </location>
</feature>
<feature type="compositionally biased region" description="Acidic residues" evidence="2">
    <location>
        <begin position="526"/>
        <end position="542"/>
    </location>
</feature>
<protein>
    <submittedName>
        <fullName evidence="3">Uncharacterized protein</fullName>
    </submittedName>
</protein>
<evidence type="ECO:0000256" key="2">
    <source>
        <dbReference type="SAM" id="MobiDB-lite"/>
    </source>
</evidence>
<dbReference type="AlphaFoldDB" id="A0A2N9HG72"/>
<feature type="region of interest" description="Disordered" evidence="2">
    <location>
        <begin position="502"/>
        <end position="563"/>
    </location>
</feature>
<name>A0A2N9HG72_FAGSY</name>
<reference evidence="3" key="1">
    <citation type="submission" date="2018-02" db="EMBL/GenBank/DDBJ databases">
        <authorList>
            <person name="Cohen D.B."/>
            <person name="Kent A.D."/>
        </authorList>
    </citation>
    <scope>NUCLEOTIDE SEQUENCE</scope>
</reference>
<evidence type="ECO:0000256" key="1">
    <source>
        <dbReference type="SAM" id="Coils"/>
    </source>
</evidence>
<sequence length="607" mass="66688">MSVVEGGVRFPFHPLLIEFLQTVNSCPDQMSVNVFRLVMGVVAQNRLLGTNLGVRDILHLYSYVCPKSDSETSCSLKAKRVNTKLVTAMPSSNKGFDNDWLVVSGNWYSGSSRCRNWFGRPVAARLNVPATSANLEDINKVLRSNICVDRFGHPRAASILLGYYPLVGNFLEGPTIPRSQEMPVEPSVLYVAQPASAGQTDDLPEFIPVGEVSEMAPPVDVFEILQKRKKGASSSKGKEKEKEKEKERQKPEVPPRRSRRIIYDANPPDQPNVQAEMSMAAAPEQAALPLIEEETESEQVEGLVRRPKKLKAATEPDVLPGSSAAPEVWAPKMAVAGDPITTAHNYRPHCLRDHGQYSGTSPSRSLVMKEDRISGLLRTIKDKEAEHEKALSSSMMRDAADNLGKVEKQLLGTVKKMKEAEEKARSESDQRIKVEAELEDMKLQLTLMESRISEAREGGLREGKAEGEQKILDEVAEQLELVYNKSFRDGWKTALKEAEVPASSALFLRENMPLPYPNTDLKASDDEGEEEKGDQGEEDEVQIIDRAESAPVPLPTAGSSTPFIMVRAESAPVQAEGTLIPVNSAPDASAPVDSTLIVTEDPPTPTN</sequence>
<feature type="region of interest" description="Disordered" evidence="2">
    <location>
        <begin position="582"/>
        <end position="607"/>
    </location>
</feature>
<keyword evidence="1" id="KW-0175">Coiled coil</keyword>
<proteinExistence type="predicted"/>
<organism evidence="3">
    <name type="scientific">Fagus sylvatica</name>
    <name type="common">Beechnut</name>
    <dbReference type="NCBI Taxonomy" id="28930"/>
    <lineage>
        <taxon>Eukaryota</taxon>
        <taxon>Viridiplantae</taxon>
        <taxon>Streptophyta</taxon>
        <taxon>Embryophyta</taxon>
        <taxon>Tracheophyta</taxon>
        <taxon>Spermatophyta</taxon>
        <taxon>Magnoliopsida</taxon>
        <taxon>eudicotyledons</taxon>
        <taxon>Gunneridae</taxon>
        <taxon>Pentapetalae</taxon>
        <taxon>rosids</taxon>
        <taxon>fabids</taxon>
        <taxon>Fagales</taxon>
        <taxon>Fagaceae</taxon>
        <taxon>Fagus</taxon>
    </lineage>
</organism>